<comment type="caution">
    <text evidence="3">The sequence shown here is derived from an EMBL/GenBank/DDBJ whole genome shotgun (WGS) entry which is preliminary data.</text>
</comment>
<proteinExistence type="predicted"/>
<feature type="compositionally biased region" description="Basic and acidic residues" evidence="2">
    <location>
        <begin position="81"/>
        <end position="93"/>
    </location>
</feature>
<feature type="compositionally biased region" description="Polar residues" evidence="2">
    <location>
        <begin position="31"/>
        <end position="40"/>
    </location>
</feature>
<feature type="region of interest" description="Disordered" evidence="2">
    <location>
        <begin position="134"/>
        <end position="182"/>
    </location>
</feature>
<evidence type="ECO:0000313" key="3">
    <source>
        <dbReference type="EMBL" id="ESZ95782.1"/>
    </source>
</evidence>
<feature type="region of interest" description="Disordered" evidence="2">
    <location>
        <begin position="1"/>
        <end position="115"/>
    </location>
</feature>
<keyword evidence="4" id="KW-1185">Reference proteome</keyword>
<dbReference type="OrthoDB" id="3565243at2759"/>
<protein>
    <submittedName>
        <fullName evidence="3">Uncharacterized protein</fullName>
    </submittedName>
</protein>
<feature type="compositionally biased region" description="Polar residues" evidence="2">
    <location>
        <begin position="594"/>
        <end position="603"/>
    </location>
</feature>
<feature type="compositionally biased region" description="Basic residues" evidence="2">
    <location>
        <begin position="1"/>
        <end position="10"/>
    </location>
</feature>
<feature type="compositionally biased region" description="Acidic residues" evidence="2">
    <location>
        <begin position="619"/>
        <end position="628"/>
    </location>
</feature>
<feature type="coiled-coil region" evidence="1">
    <location>
        <begin position="852"/>
        <end position="886"/>
    </location>
</feature>
<name>W9CGC3_SCLBF</name>
<keyword evidence="1" id="KW-0175">Coiled coil</keyword>
<evidence type="ECO:0000256" key="2">
    <source>
        <dbReference type="SAM" id="MobiDB-lite"/>
    </source>
</evidence>
<reference evidence="3 4" key="1">
    <citation type="journal article" date="2014" name="Genome Announc.">
        <title>Draft genome sequence of Sclerotinia borealis, a psychrophilic plant pathogenic fungus.</title>
        <authorList>
            <person name="Mardanov A.V."/>
            <person name="Beletsky A.V."/>
            <person name="Kadnikov V.V."/>
            <person name="Ignatov A.N."/>
            <person name="Ravin N.V."/>
        </authorList>
    </citation>
    <scope>NUCLEOTIDE SEQUENCE [LARGE SCALE GENOMIC DNA]</scope>
    <source>
        <strain evidence="4">F-4157</strain>
    </source>
</reference>
<dbReference type="Proteomes" id="UP000019487">
    <property type="component" value="Unassembled WGS sequence"/>
</dbReference>
<feature type="compositionally biased region" description="Basic and acidic residues" evidence="2">
    <location>
        <begin position="134"/>
        <end position="154"/>
    </location>
</feature>
<feature type="region of interest" description="Disordered" evidence="2">
    <location>
        <begin position="594"/>
        <end position="628"/>
    </location>
</feature>
<dbReference type="HOGENOM" id="CLU_302503_0_0_1"/>
<feature type="compositionally biased region" description="Basic and acidic residues" evidence="2">
    <location>
        <begin position="55"/>
        <end position="72"/>
    </location>
</feature>
<evidence type="ECO:0000313" key="4">
    <source>
        <dbReference type="Proteomes" id="UP000019487"/>
    </source>
</evidence>
<accession>W9CGC3</accession>
<gene>
    <name evidence="3" type="ORF">SBOR_3799</name>
</gene>
<evidence type="ECO:0000256" key="1">
    <source>
        <dbReference type="SAM" id="Coils"/>
    </source>
</evidence>
<dbReference type="EMBL" id="AYSA01000164">
    <property type="protein sequence ID" value="ESZ95782.1"/>
    <property type="molecule type" value="Genomic_DNA"/>
</dbReference>
<feature type="region of interest" description="Disordered" evidence="2">
    <location>
        <begin position="323"/>
        <end position="347"/>
    </location>
</feature>
<sequence>MPRKRNKRQVPSRLSHVEFAYEEPSPKPQSVAITSHQSEYPDSEEVGLTKSGNRPLDDHQRLQGPFDEHSENDGASSNTIDVRRDSKNTEDLANHTQIPQIVPTITDGKSPLDELVGDHFTELHPLPLPLSHVEDESQARQQEESNVHSMERSRSYLSQGDSCHVEYDSHSPAQPKSIDRTLPVDKRIPSLRIIYQRGDRPLAYKRVKSFLKQEDKAREQHIREAYDNFPPGGSFNRRALPSIPRLIRKYILSDDIPLHHKLPIPRYDSRGKLLDDQPPCPADVNSRSRSYSDALLSYDGWVSPEREATQDEMRTIINYRNRSPRAPARSRKTVSHRAPTPHKNSDPWQFLAKVRNKFCRVRKSRTRAPRKPLVEIPGPHCYKLLKSGSTRKIDRMYSARLSTCTKQKSNPNSVFRSLNSSHSNIKVDFRTCSTFGSDSVNNSNEAKYDDNNDDLDTLMSSSLASSSSDLLPEDDGHMTSTERFDLLKIPGAYPSSCPESSPEIATHMDSKLCKPKHLDGVNNPSAHKDFVSDMRQLGERRVCRKHIDISNNPNSSVNNNPDTKPQIKKLLLDRAQGITDNNKPDPSKRLLSTIRVQNDSPEQSRARKRRRREIIRDDDSSEDDFEEVEGPRKIVRLYHKGITDESKACEPLTKENVKELVSREEATNYPGILKKDTIGIPWTKRVRFEFDGEIYPASGPHSDEMDIDDSQNDSEIIQSRSTSSAIRPCLTRGTPLSIGGVAMSRGGPEKKEFTARRSRFKDSVLSLRRLQKKACQIRNEFRNGTMLTVLLSLKGILKDIRNEAICVEAPADYFRKQRAARIIVDIIKINTMVNRDEGDDGTDLSGWYDHDDFNATQELKDLQAEVDELEMEIMSCEDEKELELKMSKQSMLEAQIEEFEVIEEWYNAEVCDDDSWSDFATEGKCSMDVKMQALGAQASALGIPCDKFQEVTSDEDDELDENMRRAIALSLAESGGEDREPYDDEC</sequence>
<dbReference type="AlphaFoldDB" id="W9CGC3"/>
<organism evidence="3 4">
    <name type="scientific">Sclerotinia borealis (strain F-4128)</name>
    <dbReference type="NCBI Taxonomy" id="1432307"/>
    <lineage>
        <taxon>Eukaryota</taxon>
        <taxon>Fungi</taxon>
        <taxon>Dikarya</taxon>
        <taxon>Ascomycota</taxon>
        <taxon>Pezizomycotina</taxon>
        <taxon>Leotiomycetes</taxon>
        <taxon>Helotiales</taxon>
        <taxon>Sclerotiniaceae</taxon>
        <taxon>Sclerotinia</taxon>
    </lineage>
</organism>